<dbReference type="AlphaFoldDB" id="A0A5C7FDQ8"/>
<evidence type="ECO:0000313" key="2">
    <source>
        <dbReference type="EMBL" id="TXF88817.1"/>
    </source>
</evidence>
<feature type="chain" id="PRO_5023132599" description="Outer membrane protein beta-barrel domain-containing protein" evidence="1">
    <location>
        <begin position="21"/>
        <end position="261"/>
    </location>
</feature>
<proteinExistence type="predicted"/>
<keyword evidence="3" id="KW-1185">Reference proteome</keyword>
<evidence type="ECO:0000313" key="3">
    <source>
        <dbReference type="Proteomes" id="UP000321907"/>
    </source>
</evidence>
<dbReference type="OrthoDB" id="1418244at2"/>
<sequence>MPSSYLFPLLLLLCSITLSAQNVYAPQYTNTFTISLGLHQGYFKDQNFSPLNYRASGLRVGFGYARNTKGGNRWHTGLGFGLTELKSGIENQLATDRFLLDVSVGYLKGLAGNDEDKQHYLGGNFRSYVDISIFDGAEAITFYGLHAFELAGALNWKTGNKHRLTADASLPVFGLLSRPPYSGWDKFIGDNSNNIPKIITRGDWTTIGDFFGLRAGLGWQYQLGQHWALGARYDVAYYTTRQIDPVRILNNTFSVQAVRSY</sequence>
<evidence type="ECO:0000256" key="1">
    <source>
        <dbReference type="SAM" id="SignalP"/>
    </source>
</evidence>
<feature type="signal peptide" evidence="1">
    <location>
        <begin position="1"/>
        <end position="20"/>
    </location>
</feature>
<gene>
    <name evidence="2" type="ORF">FUA23_13290</name>
</gene>
<organism evidence="2 3">
    <name type="scientific">Neolewinella aurantiaca</name>
    <dbReference type="NCBI Taxonomy" id="2602767"/>
    <lineage>
        <taxon>Bacteria</taxon>
        <taxon>Pseudomonadati</taxon>
        <taxon>Bacteroidota</taxon>
        <taxon>Saprospiria</taxon>
        <taxon>Saprospirales</taxon>
        <taxon>Lewinellaceae</taxon>
        <taxon>Neolewinella</taxon>
    </lineage>
</organism>
<reference evidence="2 3" key="1">
    <citation type="submission" date="2019-08" db="EMBL/GenBank/DDBJ databases">
        <title>Lewinella sp. strain SSH13 Genome sequencing and assembly.</title>
        <authorList>
            <person name="Kim I."/>
        </authorList>
    </citation>
    <scope>NUCLEOTIDE SEQUENCE [LARGE SCALE GENOMIC DNA]</scope>
    <source>
        <strain evidence="2 3">SSH13</strain>
    </source>
</reference>
<protein>
    <recommendedName>
        <fullName evidence="4">Outer membrane protein beta-barrel domain-containing protein</fullName>
    </recommendedName>
</protein>
<accession>A0A5C7FDQ8</accession>
<keyword evidence="1" id="KW-0732">Signal</keyword>
<dbReference type="Proteomes" id="UP000321907">
    <property type="component" value="Unassembled WGS sequence"/>
</dbReference>
<name>A0A5C7FDQ8_9BACT</name>
<evidence type="ECO:0008006" key="4">
    <source>
        <dbReference type="Google" id="ProtNLM"/>
    </source>
</evidence>
<dbReference type="EMBL" id="VOXD01000019">
    <property type="protein sequence ID" value="TXF88817.1"/>
    <property type="molecule type" value="Genomic_DNA"/>
</dbReference>
<comment type="caution">
    <text evidence="2">The sequence shown here is derived from an EMBL/GenBank/DDBJ whole genome shotgun (WGS) entry which is preliminary data.</text>
</comment>
<dbReference type="RefSeq" id="WP_147931234.1">
    <property type="nucleotide sequence ID" value="NZ_VOXD01000019.1"/>
</dbReference>